<keyword evidence="1" id="KW-0805">Transcription regulation</keyword>
<feature type="domain" description="Zn(2)-C6 fungal-type" evidence="6">
    <location>
        <begin position="27"/>
        <end position="57"/>
    </location>
</feature>
<dbReference type="PANTHER" id="PTHR31069">
    <property type="entry name" value="OLEATE-ACTIVATED TRANSCRIPTION FACTOR 1-RELATED"/>
    <property type="match status" value="1"/>
</dbReference>
<organism evidence="7">
    <name type="scientific">Paecilomyces fulvus</name>
    <dbReference type="NCBI Taxonomy" id="89137"/>
    <lineage>
        <taxon>Eukaryota</taxon>
        <taxon>Fungi</taxon>
        <taxon>Dikarya</taxon>
        <taxon>Ascomycota</taxon>
        <taxon>Pezizomycotina</taxon>
        <taxon>Eurotiomycetes</taxon>
        <taxon>Eurotiomycetidae</taxon>
        <taxon>Eurotiales</taxon>
        <taxon>Thermoascaceae</taxon>
        <taxon>Paecilomyces</taxon>
    </lineage>
</organism>
<sequence length="468" mass="52231">MSAETARYRGKIEKHEGLGKSLKVRSTCNACQQAKIRCSHDKPSCRRCLKQNITCVYSISRRLGRPSRKVPKKANEEDTSHIPNQHQDELDAQSPRLLRPDHKNSPLNIAIADRTEITQPNADFEASSVIDFAEDIQLYPGDDSLDFTTESWMQGLDCDMEIDANDCLTNCELRVSERENIGSAASLYEIHGEDIIRSTDKLNHAYGAAGDGLSFEQNSAMQNTKKPTYRIDPDMNLDTRFLAMGDSSPLDISRVSDTIHNFTSDDSGLGSASSASGDCCSCYESVLRELLYIDSTCARNLPLPIDKTLKSQQGLQILVDKVLKCRTCSQRPSNLLILLIVSIDSLISMFETTLSSKSQASHDYAAADLHSSSKSWNAGALGFKSFLAQIEACPLLVGNYRVRVEEKTSFLKQLLHSRLCTLSSTIRRVRMQVQQHHHASSSKARLIMITESDRRLQMTIMKVKLWSS</sequence>
<dbReference type="InterPro" id="IPR001138">
    <property type="entry name" value="Zn2Cys6_DnaBD"/>
</dbReference>
<keyword evidence="2" id="KW-0238">DNA-binding</keyword>
<dbReference type="GO" id="GO:0008270">
    <property type="term" value="F:zinc ion binding"/>
    <property type="evidence" value="ECO:0007669"/>
    <property type="project" value="InterPro"/>
</dbReference>
<dbReference type="EMBL" id="KU928136">
    <property type="protein sequence ID" value="ANF07281.1"/>
    <property type="molecule type" value="Genomic_DNA"/>
</dbReference>
<evidence type="ECO:0000256" key="2">
    <source>
        <dbReference type="ARBA" id="ARBA00023125"/>
    </source>
</evidence>
<evidence type="ECO:0000256" key="3">
    <source>
        <dbReference type="ARBA" id="ARBA00023163"/>
    </source>
</evidence>
<name>A0A172WCU2_9EURO</name>
<dbReference type="AlphaFoldDB" id="A0A172WCU2"/>
<dbReference type="SMART" id="SM00066">
    <property type="entry name" value="GAL4"/>
    <property type="match status" value="1"/>
</dbReference>
<evidence type="ECO:0000256" key="5">
    <source>
        <dbReference type="SAM" id="MobiDB-lite"/>
    </source>
</evidence>
<dbReference type="SUPFAM" id="SSF57701">
    <property type="entry name" value="Zn2/Cys6 DNA-binding domain"/>
    <property type="match status" value="1"/>
</dbReference>
<dbReference type="InterPro" id="IPR050675">
    <property type="entry name" value="OAF3"/>
</dbReference>
<dbReference type="Gene3D" id="4.10.240.10">
    <property type="entry name" value="Zn(2)-C6 fungal-type DNA-binding domain"/>
    <property type="match status" value="1"/>
</dbReference>
<dbReference type="InterPro" id="IPR036864">
    <property type="entry name" value="Zn2-C6_fun-type_DNA-bd_sf"/>
</dbReference>
<evidence type="ECO:0000313" key="7">
    <source>
        <dbReference type="EMBL" id="ANF07281.1"/>
    </source>
</evidence>
<dbReference type="PANTHER" id="PTHR31069:SF26">
    <property type="entry name" value="ZN(2)-C6 FUNGAL-TYPE DOMAIN-CONTAINING PROTEIN"/>
    <property type="match status" value="1"/>
</dbReference>
<dbReference type="PRINTS" id="PR00755">
    <property type="entry name" value="AFLATOXINBRP"/>
</dbReference>
<feature type="region of interest" description="Disordered" evidence="5">
    <location>
        <begin position="66"/>
        <end position="90"/>
    </location>
</feature>
<reference evidence="7" key="1">
    <citation type="journal article" date="2016" name="Angew. Chem. Int. Ed. Engl.">
        <title>Heterologous Production of Fungal Maleidrides Reveals the Cryptic Cyclization Involved in their Biosynthesis.</title>
        <authorList>
            <person name="Williams K."/>
            <person name="Szwalbe A.J."/>
            <person name="Mulholland N.P."/>
            <person name="Vincent J.L."/>
            <person name="Bailey A.M."/>
            <person name="Willis C.L."/>
            <person name="Simpson T.J."/>
            <person name="Cox R.J."/>
        </authorList>
    </citation>
    <scope>NUCLEOTIDE SEQUENCE</scope>
    <source>
        <strain evidence="7">IMI40021</strain>
    </source>
</reference>
<dbReference type="PROSITE" id="PS50048">
    <property type="entry name" value="ZN2_CY6_FUNGAL_2"/>
    <property type="match status" value="1"/>
</dbReference>
<proteinExistence type="predicted"/>
<evidence type="ECO:0000259" key="6">
    <source>
        <dbReference type="PROSITE" id="PS50048"/>
    </source>
</evidence>
<evidence type="ECO:0000256" key="1">
    <source>
        <dbReference type="ARBA" id="ARBA00023015"/>
    </source>
</evidence>
<protein>
    <submittedName>
        <fullName evidence="7">C6 transcription factor</fullName>
    </submittedName>
</protein>
<dbReference type="GO" id="GO:0000981">
    <property type="term" value="F:DNA-binding transcription factor activity, RNA polymerase II-specific"/>
    <property type="evidence" value="ECO:0007669"/>
    <property type="project" value="InterPro"/>
</dbReference>
<dbReference type="Pfam" id="PF00172">
    <property type="entry name" value="Zn_clus"/>
    <property type="match status" value="1"/>
</dbReference>
<accession>A0A172WCU2</accession>
<gene>
    <name evidence="7" type="primary">bfL7</name>
</gene>
<dbReference type="GO" id="GO:0003677">
    <property type="term" value="F:DNA binding"/>
    <property type="evidence" value="ECO:0007669"/>
    <property type="project" value="UniProtKB-KW"/>
</dbReference>
<keyword evidence="3" id="KW-0804">Transcription</keyword>
<keyword evidence="4" id="KW-0539">Nucleus</keyword>
<evidence type="ECO:0000256" key="4">
    <source>
        <dbReference type="ARBA" id="ARBA00023242"/>
    </source>
</evidence>
<dbReference type="CDD" id="cd00067">
    <property type="entry name" value="GAL4"/>
    <property type="match status" value="1"/>
</dbReference>